<keyword evidence="2" id="KW-1185">Reference proteome</keyword>
<gene>
    <name evidence="1" type="ORF">THIOM_001529</name>
</gene>
<dbReference type="InterPro" id="IPR029060">
    <property type="entry name" value="PIN-like_dom_sf"/>
</dbReference>
<protein>
    <recommendedName>
        <fullName evidence="3">PIN domain-containing protein</fullName>
    </recommendedName>
</protein>
<reference evidence="1 2" key="1">
    <citation type="submission" date="2016-05" db="EMBL/GenBank/DDBJ databases">
        <title>Single-cell genome of chain-forming Candidatus Thiomargarita nelsonii and comparison to other large sulfur-oxidizing bacteria.</title>
        <authorList>
            <person name="Winkel M."/>
            <person name="Salman V."/>
            <person name="Woyke T."/>
            <person name="Schulz-Vogt H."/>
            <person name="Richter M."/>
            <person name="Flood B."/>
            <person name="Bailey J."/>
            <person name="Amann R."/>
            <person name="Mussmann M."/>
        </authorList>
    </citation>
    <scope>NUCLEOTIDE SEQUENCE [LARGE SCALE GENOMIC DNA]</scope>
    <source>
        <strain evidence="1 2">THI036</strain>
    </source>
</reference>
<name>A0A0A6NZB9_9GAMM</name>
<dbReference type="SUPFAM" id="SSF88723">
    <property type="entry name" value="PIN domain-like"/>
    <property type="match status" value="1"/>
</dbReference>
<comment type="caution">
    <text evidence="1">The sequence shown here is derived from an EMBL/GenBank/DDBJ whole genome shotgun (WGS) entry which is preliminary data.</text>
</comment>
<dbReference type="PATRIC" id="fig|1003181.4.peg.2110"/>
<evidence type="ECO:0000313" key="1">
    <source>
        <dbReference type="EMBL" id="OAD22654.1"/>
    </source>
</evidence>
<organism evidence="1 2">
    <name type="scientific">Candidatus Thiomargarita nelsonii</name>
    <dbReference type="NCBI Taxonomy" id="1003181"/>
    <lineage>
        <taxon>Bacteria</taxon>
        <taxon>Pseudomonadati</taxon>
        <taxon>Pseudomonadota</taxon>
        <taxon>Gammaproteobacteria</taxon>
        <taxon>Thiotrichales</taxon>
        <taxon>Thiotrichaceae</taxon>
        <taxon>Thiomargarita</taxon>
    </lineage>
</organism>
<dbReference type="Proteomes" id="UP000076962">
    <property type="component" value="Unassembled WGS sequence"/>
</dbReference>
<accession>A0A0A6NZB9</accession>
<evidence type="ECO:0008006" key="3">
    <source>
        <dbReference type="Google" id="ProtNLM"/>
    </source>
</evidence>
<sequence length="159" mass="18171">MSKLIKLYLETSTWNFYFADDAPEKQAATLQFFEQVKQGAYDIFISDIVFEEIAKASEKKRELLLGLIAEYQPQKLEINQTILNLAEKYLAQEVLPTRAVADSKHAAVASVYELDALISWNLKHLANLRKMEKINGVNLTEGYSKRLELITPMEVSNNE</sequence>
<dbReference type="AlphaFoldDB" id="A0A0A6NZB9"/>
<proteinExistence type="predicted"/>
<dbReference type="EMBL" id="LUTY01000814">
    <property type="protein sequence ID" value="OAD22654.1"/>
    <property type="molecule type" value="Genomic_DNA"/>
</dbReference>
<dbReference type="Gene3D" id="3.40.50.1010">
    <property type="entry name" value="5'-nuclease"/>
    <property type="match status" value="1"/>
</dbReference>
<evidence type="ECO:0000313" key="2">
    <source>
        <dbReference type="Proteomes" id="UP000076962"/>
    </source>
</evidence>